<comment type="caution">
    <text evidence="1">The sequence shown here is derived from an EMBL/GenBank/DDBJ whole genome shotgun (WGS) entry which is preliminary data.</text>
</comment>
<sequence>MKTNLVKRKVLMDDLCDHCHHDPEDVLDALWQCPHLDHVWNSNPCWNFRAATQFSSFVDLKIKWKPPDPTCLKVNFDGAVFREDNMAGVGVIIRDKMGQIIASMAEGPTSKFCCYSGSIGSGQDSQFCCRFRQLICRGGGKFKDHG</sequence>
<gene>
    <name evidence="1" type="ORF">SO802_012563</name>
</gene>
<proteinExistence type="predicted"/>
<dbReference type="EMBL" id="JAZDWU010000004">
    <property type="protein sequence ID" value="KAL0005002.1"/>
    <property type="molecule type" value="Genomic_DNA"/>
</dbReference>
<dbReference type="Proteomes" id="UP001459277">
    <property type="component" value="Unassembled WGS sequence"/>
</dbReference>
<dbReference type="PANTHER" id="PTHR47074">
    <property type="entry name" value="BNAC02G40300D PROTEIN"/>
    <property type="match status" value="1"/>
</dbReference>
<organism evidence="1 2">
    <name type="scientific">Lithocarpus litseifolius</name>
    <dbReference type="NCBI Taxonomy" id="425828"/>
    <lineage>
        <taxon>Eukaryota</taxon>
        <taxon>Viridiplantae</taxon>
        <taxon>Streptophyta</taxon>
        <taxon>Embryophyta</taxon>
        <taxon>Tracheophyta</taxon>
        <taxon>Spermatophyta</taxon>
        <taxon>Magnoliopsida</taxon>
        <taxon>eudicotyledons</taxon>
        <taxon>Gunneridae</taxon>
        <taxon>Pentapetalae</taxon>
        <taxon>rosids</taxon>
        <taxon>fabids</taxon>
        <taxon>Fagales</taxon>
        <taxon>Fagaceae</taxon>
        <taxon>Lithocarpus</taxon>
    </lineage>
</organism>
<dbReference type="InterPro" id="IPR052929">
    <property type="entry name" value="RNase_H-like_EbsB-rel"/>
</dbReference>
<reference evidence="1 2" key="1">
    <citation type="submission" date="2024-01" db="EMBL/GenBank/DDBJ databases">
        <title>A telomere-to-telomere, gap-free genome of sweet tea (Lithocarpus litseifolius).</title>
        <authorList>
            <person name="Zhou J."/>
        </authorList>
    </citation>
    <scope>NUCLEOTIDE SEQUENCE [LARGE SCALE GENOMIC DNA]</scope>
    <source>
        <strain evidence="1">Zhou-2022a</strain>
        <tissue evidence="1">Leaf</tissue>
    </source>
</reference>
<protein>
    <recommendedName>
        <fullName evidence="3">RNase H type-1 domain-containing protein</fullName>
    </recommendedName>
</protein>
<accession>A0AAW2D342</accession>
<dbReference type="PANTHER" id="PTHR47074:SF48">
    <property type="entry name" value="POLYNUCLEOTIDYL TRANSFERASE, RIBONUCLEASE H-LIKE SUPERFAMILY PROTEIN"/>
    <property type="match status" value="1"/>
</dbReference>
<evidence type="ECO:0000313" key="2">
    <source>
        <dbReference type="Proteomes" id="UP001459277"/>
    </source>
</evidence>
<evidence type="ECO:0008006" key="3">
    <source>
        <dbReference type="Google" id="ProtNLM"/>
    </source>
</evidence>
<dbReference type="AlphaFoldDB" id="A0AAW2D342"/>
<keyword evidence="2" id="KW-1185">Reference proteome</keyword>
<name>A0AAW2D342_9ROSI</name>
<evidence type="ECO:0000313" key="1">
    <source>
        <dbReference type="EMBL" id="KAL0005002.1"/>
    </source>
</evidence>